<sequence length="553" mass="62112">MTNSSDQSYFKTAEYIDPGLPEYADNPLIAALSPINSVNDVVEMLNKRPKFDDKEINLKGHVRVHAISRLTRDFFVPQTTHLVLEQKFSQLIRKSYLGRNPKTATFKRKLNQMRSIIQNQDLTSYVHSESNSNASSMAISGISGAGKSTATNKILNNYDKVIYHPEYQLLQVPWIKIDCPYEGSLSEFCESFFIALDKRLNTRYRDKYTAGRPTIGKMIADVADLCLIHAIGLIVVDEFQHMNLAKSGGEKKMINFLVTLVNVVEVSIVLIGTPTALRLFSNEFRQARRASGEGSIVWDKMAFDESWDDFLLELFQYQWLESHTELDEAFTHILYELSQGIPDIAVKLFCLAQARAILLAKSPDEECLTTGLFNDVFEEEFSIVKPMLDALRTNDKKALEACKDIVIPKIESGLLNGFDHLKAMPLKIPKRIETGDSLQNDVVNNAISTLISMGVTEDIVRPLVQDCIASNPEVSLIDIIHQATSSFTTTSTANIKKGPKKISKSTSNKVKEMDWGQLSQSDLRKVYSSKSGTMYEALKENGHIYPIKQFLAG</sequence>
<dbReference type="EMBL" id="JAVRIF010000006">
    <property type="protein sequence ID" value="MDT0604293.1"/>
    <property type="molecule type" value="Genomic_DNA"/>
</dbReference>
<evidence type="ECO:0000313" key="2">
    <source>
        <dbReference type="EMBL" id="MDT0604293.1"/>
    </source>
</evidence>
<dbReference type="InterPro" id="IPR027417">
    <property type="entry name" value="P-loop_NTPase"/>
</dbReference>
<comment type="caution">
    <text evidence="2">The sequence shown here is derived from an EMBL/GenBank/DDBJ whole genome shotgun (WGS) entry which is preliminary data.</text>
</comment>
<evidence type="ECO:0000313" key="3">
    <source>
        <dbReference type="Proteomes" id="UP001266357"/>
    </source>
</evidence>
<gene>
    <name evidence="2" type="ORF">RM573_11865</name>
</gene>
<dbReference type="Gene3D" id="6.10.20.30">
    <property type="match status" value="1"/>
</dbReference>
<keyword evidence="2" id="KW-0067">ATP-binding</keyword>
<protein>
    <submittedName>
        <fullName evidence="2">ATP-binding protein</fullName>
    </submittedName>
</protein>
<organism evidence="2 3">
    <name type="scientific">Thalassotalea castellviae</name>
    <dbReference type="NCBI Taxonomy" id="3075612"/>
    <lineage>
        <taxon>Bacteria</taxon>
        <taxon>Pseudomonadati</taxon>
        <taxon>Pseudomonadota</taxon>
        <taxon>Gammaproteobacteria</taxon>
        <taxon>Alteromonadales</taxon>
        <taxon>Colwelliaceae</taxon>
        <taxon>Thalassotalea</taxon>
    </lineage>
</organism>
<evidence type="ECO:0000259" key="1">
    <source>
        <dbReference type="Pfam" id="PF13401"/>
    </source>
</evidence>
<dbReference type="GO" id="GO:0005524">
    <property type="term" value="F:ATP binding"/>
    <property type="evidence" value="ECO:0007669"/>
    <property type="project" value="UniProtKB-KW"/>
</dbReference>
<dbReference type="SUPFAM" id="SSF52540">
    <property type="entry name" value="P-loop containing nucleoside triphosphate hydrolases"/>
    <property type="match status" value="1"/>
</dbReference>
<proteinExistence type="predicted"/>
<name>A0ABU3A326_9GAMM</name>
<dbReference type="Gene3D" id="3.40.50.300">
    <property type="entry name" value="P-loop containing nucleotide triphosphate hydrolases"/>
    <property type="match status" value="1"/>
</dbReference>
<reference evidence="2 3" key="1">
    <citation type="submission" date="2023-09" db="EMBL/GenBank/DDBJ databases">
        <authorList>
            <person name="Rey-Velasco X."/>
        </authorList>
    </citation>
    <scope>NUCLEOTIDE SEQUENCE [LARGE SCALE GENOMIC DNA]</scope>
    <source>
        <strain evidence="2 3">W431</strain>
    </source>
</reference>
<accession>A0ABU3A326</accession>
<dbReference type="InterPro" id="IPR049945">
    <property type="entry name" value="AAA_22"/>
</dbReference>
<dbReference type="RefSeq" id="WP_311582074.1">
    <property type="nucleotide sequence ID" value="NZ_JAVRIF010000006.1"/>
</dbReference>
<dbReference type="Pfam" id="PF13401">
    <property type="entry name" value="AAA_22"/>
    <property type="match status" value="1"/>
</dbReference>
<keyword evidence="2" id="KW-0547">Nucleotide-binding</keyword>
<feature type="domain" description="ORC1/DEAH AAA+ ATPase" evidence="1">
    <location>
        <begin position="132"/>
        <end position="279"/>
    </location>
</feature>
<dbReference type="Proteomes" id="UP001266357">
    <property type="component" value="Unassembled WGS sequence"/>
</dbReference>
<keyword evidence="3" id="KW-1185">Reference proteome</keyword>